<keyword evidence="3" id="KW-1185">Reference proteome</keyword>
<dbReference type="RefSeq" id="WP_346075173.1">
    <property type="nucleotide sequence ID" value="NZ_BAAARB010000004.1"/>
</dbReference>
<protein>
    <recommendedName>
        <fullName evidence="1">ABM domain-containing protein</fullName>
    </recommendedName>
</protein>
<evidence type="ECO:0000313" key="2">
    <source>
        <dbReference type="EMBL" id="GAA2372371.1"/>
    </source>
</evidence>
<dbReference type="InterPro" id="IPR007138">
    <property type="entry name" value="ABM_dom"/>
</dbReference>
<dbReference type="SUPFAM" id="SSF54909">
    <property type="entry name" value="Dimeric alpha+beta barrel"/>
    <property type="match status" value="1"/>
</dbReference>
<dbReference type="Pfam" id="PF03992">
    <property type="entry name" value="ABM"/>
    <property type="match status" value="1"/>
</dbReference>
<feature type="domain" description="ABM" evidence="1">
    <location>
        <begin position="6"/>
        <end position="71"/>
    </location>
</feature>
<gene>
    <name evidence="2" type="ORF">GCM10009855_09550</name>
</gene>
<organism evidence="2 3">
    <name type="scientific">Gordonia cholesterolivorans</name>
    <dbReference type="NCBI Taxonomy" id="559625"/>
    <lineage>
        <taxon>Bacteria</taxon>
        <taxon>Bacillati</taxon>
        <taxon>Actinomycetota</taxon>
        <taxon>Actinomycetes</taxon>
        <taxon>Mycobacteriales</taxon>
        <taxon>Gordoniaceae</taxon>
        <taxon>Gordonia</taxon>
    </lineage>
</organism>
<reference evidence="2 3" key="1">
    <citation type="journal article" date="2019" name="Int. J. Syst. Evol. Microbiol.">
        <title>The Global Catalogue of Microorganisms (GCM) 10K type strain sequencing project: providing services to taxonomists for standard genome sequencing and annotation.</title>
        <authorList>
            <consortium name="The Broad Institute Genomics Platform"/>
            <consortium name="The Broad Institute Genome Sequencing Center for Infectious Disease"/>
            <person name="Wu L."/>
            <person name="Ma J."/>
        </authorList>
    </citation>
    <scope>NUCLEOTIDE SEQUENCE [LARGE SCALE GENOMIC DNA]</scope>
    <source>
        <strain evidence="2 3">JCM 16227</strain>
    </source>
</reference>
<comment type="caution">
    <text evidence="2">The sequence shown here is derived from an EMBL/GenBank/DDBJ whole genome shotgun (WGS) entry which is preliminary data.</text>
</comment>
<name>A0ABN3H8M0_9ACTN</name>
<dbReference type="InterPro" id="IPR011008">
    <property type="entry name" value="Dimeric_a/b-barrel"/>
</dbReference>
<sequence>MNENEIVMIATFPNIPEENVAAFTAAVAESLDAVRTEKGNLQYDWFMDDDRSRCVVLERYRDAAAVVEHVGNVAEVLPRLAQLGGGVEIDVFGTLPADLHAALEPRVRAIHGLVAGK</sequence>
<dbReference type="Proteomes" id="UP001501170">
    <property type="component" value="Unassembled WGS sequence"/>
</dbReference>
<dbReference type="Gene3D" id="3.30.70.100">
    <property type="match status" value="1"/>
</dbReference>
<proteinExistence type="predicted"/>
<accession>A0ABN3H8M0</accession>
<dbReference type="EMBL" id="BAAARB010000004">
    <property type="protein sequence ID" value="GAA2372371.1"/>
    <property type="molecule type" value="Genomic_DNA"/>
</dbReference>
<evidence type="ECO:0000259" key="1">
    <source>
        <dbReference type="Pfam" id="PF03992"/>
    </source>
</evidence>
<evidence type="ECO:0000313" key="3">
    <source>
        <dbReference type="Proteomes" id="UP001501170"/>
    </source>
</evidence>